<accession>A0ABP9C3X7</accession>
<protein>
    <submittedName>
        <fullName evidence="2">Uncharacterized protein</fullName>
    </submittedName>
</protein>
<evidence type="ECO:0000256" key="1">
    <source>
        <dbReference type="SAM" id="MobiDB-lite"/>
    </source>
</evidence>
<proteinExistence type="predicted"/>
<feature type="compositionally biased region" description="Basic and acidic residues" evidence="1">
    <location>
        <begin position="1"/>
        <end position="16"/>
    </location>
</feature>
<comment type="caution">
    <text evidence="2">The sequence shown here is derived from an EMBL/GenBank/DDBJ whole genome shotgun (WGS) entry which is preliminary data.</text>
</comment>
<feature type="region of interest" description="Disordered" evidence="1">
    <location>
        <begin position="1"/>
        <end position="50"/>
    </location>
</feature>
<feature type="compositionally biased region" description="Pro residues" evidence="1">
    <location>
        <begin position="133"/>
        <end position="149"/>
    </location>
</feature>
<evidence type="ECO:0000313" key="2">
    <source>
        <dbReference type="EMBL" id="GAA4803297.1"/>
    </source>
</evidence>
<sequence length="149" mass="15871">MAFQKAEQKAEGERASHARGGSFESAGRPEAQAAAEALASVLSPQEGQDVRDAVADIEPDGVWDRDMDLMKDSTLLCTSDRHRTYGAHPASVRPLLPGSPGSCSDPVPMRAAPLPPASRKPSPSRWTRCRPPCSTPPRPHACRTPPPGV</sequence>
<feature type="compositionally biased region" description="Low complexity" evidence="1">
    <location>
        <begin position="24"/>
        <end position="39"/>
    </location>
</feature>
<reference evidence="3" key="1">
    <citation type="journal article" date="2019" name="Int. J. Syst. Evol. Microbiol.">
        <title>The Global Catalogue of Microorganisms (GCM) 10K type strain sequencing project: providing services to taxonomists for standard genome sequencing and annotation.</title>
        <authorList>
            <consortium name="The Broad Institute Genomics Platform"/>
            <consortium name="The Broad Institute Genome Sequencing Center for Infectious Disease"/>
            <person name="Wu L."/>
            <person name="Ma J."/>
        </authorList>
    </citation>
    <scope>NUCLEOTIDE SEQUENCE [LARGE SCALE GENOMIC DNA]</scope>
    <source>
        <strain evidence="3">JCM 18081</strain>
    </source>
</reference>
<dbReference type="EMBL" id="BAABIG010000033">
    <property type="protein sequence ID" value="GAA4803297.1"/>
    <property type="molecule type" value="Genomic_DNA"/>
</dbReference>
<feature type="region of interest" description="Disordered" evidence="1">
    <location>
        <begin position="88"/>
        <end position="149"/>
    </location>
</feature>
<organism evidence="2 3">
    <name type="scientific">Streptomyces ziwulingensis</name>
    <dbReference type="NCBI Taxonomy" id="1045501"/>
    <lineage>
        <taxon>Bacteria</taxon>
        <taxon>Bacillati</taxon>
        <taxon>Actinomycetota</taxon>
        <taxon>Actinomycetes</taxon>
        <taxon>Kitasatosporales</taxon>
        <taxon>Streptomycetaceae</taxon>
        <taxon>Streptomyces</taxon>
    </lineage>
</organism>
<gene>
    <name evidence="2" type="ORF">GCM10023220_35640</name>
</gene>
<evidence type="ECO:0000313" key="3">
    <source>
        <dbReference type="Proteomes" id="UP001501265"/>
    </source>
</evidence>
<name>A0ABP9C3X7_9ACTN</name>
<keyword evidence="3" id="KW-1185">Reference proteome</keyword>
<dbReference type="Proteomes" id="UP001501265">
    <property type="component" value="Unassembled WGS sequence"/>
</dbReference>